<protein>
    <recommendedName>
        <fullName evidence="2">SGNH hydrolase-type esterase domain-containing protein</fullName>
    </recommendedName>
</protein>
<dbReference type="SUPFAM" id="SSF52266">
    <property type="entry name" value="SGNH hydrolase"/>
    <property type="match status" value="1"/>
</dbReference>
<name>A0A7S2RET3_9STRA</name>
<dbReference type="AlphaFoldDB" id="A0A7S2RET3"/>
<dbReference type="Gene3D" id="3.40.50.1110">
    <property type="entry name" value="SGNH hydrolase"/>
    <property type="match status" value="1"/>
</dbReference>
<evidence type="ECO:0008006" key="2">
    <source>
        <dbReference type="Google" id="ProtNLM"/>
    </source>
</evidence>
<dbReference type="EMBL" id="HBHK01004476">
    <property type="protein sequence ID" value="CAD9669077.1"/>
    <property type="molecule type" value="Transcribed_RNA"/>
</dbReference>
<evidence type="ECO:0000313" key="1">
    <source>
        <dbReference type="EMBL" id="CAD9669077.1"/>
    </source>
</evidence>
<dbReference type="CDD" id="cd00229">
    <property type="entry name" value="SGNH_hydrolase"/>
    <property type="match status" value="1"/>
</dbReference>
<proteinExistence type="predicted"/>
<sequence length="291" mass="33220">MKRIDANRYYNTYHGHSECDLESVYEELCKYNEPIVFLCGDSSLDNKYWVLDERGKALNGYDKVLDPPVARFDVCYCMNREIVYRGLKLKVINAAVEATTLSDRKRNLLPQDRFVKGKISPKDYLIVSIGGNDVVLKPSFWTVVSLLSLVYWSSIESIENGTAYGIDHFVDLFKTQVETYIGKLTQHHLPKTIFVCMIYYPCESKRSPSWADTSLSLLRYNSHPKKIQAAIQAMFRLATSKVCIQGTKVVPIALYDVLDEKHDTDYVARVEPSAGGAEKMAHTFIDKIQNF</sequence>
<dbReference type="InterPro" id="IPR036514">
    <property type="entry name" value="SGNH_hydro_sf"/>
</dbReference>
<gene>
    <name evidence="1" type="ORF">QSP1433_LOCUS2687</name>
</gene>
<reference evidence="1" key="1">
    <citation type="submission" date="2021-01" db="EMBL/GenBank/DDBJ databases">
        <authorList>
            <person name="Corre E."/>
            <person name="Pelletier E."/>
            <person name="Niang G."/>
            <person name="Scheremetjew M."/>
            <person name="Finn R."/>
            <person name="Kale V."/>
            <person name="Holt S."/>
            <person name="Cochrane G."/>
            <person name="Meng A."/>
            <person name="Brown T."/>
            <person name="Cohen L."/>
        </authorList>
    </citation>
    <scope>NUCLEOTIDE SEQUENCE</scope>
    <source>
        <strain evidence="1">NY070348D</strain>
    </source>
</reference>
<accession>A0A7S2RET3</accession>
<organism evidence="1">
    <name type="scientific">Mucochytrium quahogii</name>
    <dbReference type="NCBI Taxonomy" id="96639"/>
    <lineage>
        <taxon>Eukaryota</taxon>
        <taxon>Sar</taxon>
        <taxon>Stramenopiles</taxon>
        <taxon>Bigyra</taxon>
        <taxon>Labyrinthulomycetes</taxon>
        <taxon>Thraustochytrida</taxon>
        <taxon>Thraustochytriidae</taxon>
        <taxon>Mucochytrium</taxon>
    </lineage>
</organism>